<dbReference type="SUPFAM" id="SSF53271">
    <property type="entry name" value="PRTase-like"/>
    <property type="match status" value="1"/>
</dbReference>
<keyword evidence="3 6" id="KW-0328">Glycosyltransferase</keyword>
<accession>A0A2G6E2I7</accession>
<comment type="caution">
    <text evidence="6">Lacks conserved residue(s) required for the propagation of feature annotation.</text>
</comment>
<protein>
    <recommendedName>
        <fullName evidence="2 6">Orotate phosphoribosyltransferase</fullName>
        <shortName evidence="6">OPRT</shortName>
        <shortName evidence="6">OPRTase</shortName>
        <ecNumber evidence="2 6">2.4.2.10</ecNumber>
    </recommendedName>
</protein>
<comment type="cofactor">
    <cofactor evidence="6">
        <name>Mg(2+)</name>
        <dbReference type="ChEBI" id="CHEBI:18420"/>
    </cofactor>
</comment>
<evidence type="ECO:0000313" key="9">
    <source>
        <dbReference type="Proteomes" id="UP000229740"/>
    </source>
</evidence>
<dbReference type="HAMAP" id="MF_01208">
    <property type="entry name" value="PyrE"/>
    <property type="match status" value="1"/>
</dbReference>
<comment type="pathway">
    <text evidence="1 6">Pyrimidine metabolism; UMP biosynthesis via de novo pathway; UMP from orotate: step 1/2.</text>
</comment>
<keyword evidence="5 6" id="KW-0665">Pyrimidine biosynthesis</keyword>
<dbReference type="GO" id="GO:0019856">
    <property type="term" value="P:pyrimidine nucleobase biosynthetic process"/>
    <property type="evidence" value="ECO:0007669"/>
    <property type="project" value="TreeGrafter"/>
</dbReference>
<evidence type="ECO:0000256" key="1">
    <source>
        <dbReference type="ARBA" id="ARBA00004889"/>
    </source>
</evidence>
<reference evidence="8 9" key="1">
    <citation type="submission" date="2017-10" db="EMBL/GenBank/DDBJ databases">
        <title>Novel microbial diversity and functional potential in the marine mammal oral microbiome.</title>
        <authorList>
            <person name="Dudek N.K."/>
            <person name="Sun C.L."/>
            <person name="Burstein D."/>
            <person name="Kantor R.S."/>
            <person name="Aliaga Goltsman D.S."/>
            <person name="Bik E.M."/>
            <person name="Thomas B.C."/>
            <person name="Banfield J.F."/>
            <person name="Relman D.A."/>
        </authorList>
    </citation>
    <scope>NUCLEOTIDE SEQUENCE [LARGE SCALE GENOMIC DNA]</scope>
    <source>
        <strain evidence="8">DOLZORAL124_49_17</strain>
    </source>
</reference>
<comment type="function">
    <text evidence="6">Catalyzes the transfer of a ribosyl phosphate group from 5-phosphoribose 1-diphosphate to orotate, leading to the formation of orotidine monophosphate (OMP).</text>
</comment>
<dbReference type="EMBL" id="PDPS01000036">
    <property type="protein sequence ID" value="PID56260.1"/>
    <property type="molecule type" value="Genomic_DNA"/>
</dbReference>
<dbReference type="CDD" id="cd06223">
    <property type="entry name" value="PRTases_typeI"/>
    <property type="match status" value="1"/>
</dbReference>
<comment type="similarity">
    <text evidence="6">Belongs to the purine/pyrimidine phosphoribosyltransferase family. PyrE subfamily.</text>
</comment>
<dbReference type="GO" id="GO:0000287">
    <property type="term" value="F:magnesium ion binding"/>
    <property type="evidence" value="ECO:0007669"/>
    <property type="project" value="UniProtKB-UniRule"/>
</dbReference>
<proteinExistence type="inferred from homology"/>
<name>A0A2G6E2I7_9BACT</name>
<keyword evidence="4 6" id="KW-0808">Transferase</keyword>
<evidence type="ECO:0000256" key="6">
    <source>
        <dbReference type="HAMAP-Rule" id="MF_01208"/>
    </source>
</evidence>
<comment type="caution">
    <text evidence="8">The sequence shown here is derived from an EMBL/GenBank/DDBJ whole genome shotgun (WGS) entry which is preliminary data.</text>
</comment>
<feature type="binding site" evidence="6">
    <location>
        <position position="94"/>
    </location>
    <ligand>
        <name>5-phospho-alpha-D-ribose 1-diphosphate</name>
        <dbReference type="ChEBI" id="CHEBI:58017"/>
        <note>ligand shared between dimeric partners</note>
    </ligand>
</feature>
<dbReference type="PANTHER" id="PTHR19278">
    <property type="entry name" value="OROTATE PHOSPHORIBOSYLTRANSFERASE"/>
    <property type="match status" value="1"/>
</dbReference>
<dbReference type="Pfam" id="PF00156">
    <property type="entry name" value="Pribosyltran"/>
    <property type="match status" value="1"/>
</dbReference>
<dbReference type="NCBIfam" id="TIGR00336">
    <property type="entry name" value="pyrE"/>
    <property type="match status" value="1"/>
</dbReference>
<feature type="binding site" evidence="6">
    <location>
        <position position="98"/>
    </location>
    <ligand>
        <name>5-phospho-alpha-D-ribose 1-diphosphate</name>
        <dbReference type="ChEBI" id="CHEBI:58017"/>
        <note>ligand shared between dimeric partners</note>
    </ligand>
</feature>
<feature type="domain" description="Phosphoribosyltransferase" evidence="7">
    <location>
        <begin position="63"/>
        <end position="170"/>
    </location>
</feature>
<organism evidence="8 9">
    <name type="scientific">candidate division KSB3 bacterium</name>
    <dbReference type="NCBI Taxonomy" id="2044937"/>
    <lineage>
        <taxon>Bacteria</taxon>
        <taxon>candidate division KSB3</taxon>
    </lineage>
</organism>
<evidence type="ECO:0000256" key="5">
    <source>
        <dbReference type="ARBA" id="ARBA00022975"/>
    </source>
</evidence>
<dbReference type="PANTHER" id="PTHR19278:SF9">
    <property type="entry name" value="URIDINE 5'-MONOPHOSPHATE SYNTHASE"/>
    <property type="match status" value="1"/>
</dbReference>
<dbReference type="GO" id="GO:0004588">
    <property type="term" value="F:orotate phosphoribosyltransferase activity"/>
    <property type="evidence" value="ECO:0007669"/>
    <property type="project" value="UniProtKB-UniRule"/>
</dbReference>
<dbReference type="UniPathway" id="UPA00070">
    <property type="reaction ID" value="UER00119"/>
</dbReference>
<feature type="binding site" evidence="6">
    <location>
        <position position="124"/>
    </location>
    <ligand>
        <name>orotate</name>
        <dbReference type="ChEBI" id="CHEBI:30839"/>
    </ligand>
</feature>
<comment type="catalytic activity">
    <reaction evidence="6">
        <text>orotidine 5'-phosphate + diphosphate = orotate + 5-phospho-alpha-D-ribose 1-diphosphate</text>
        <dbReference type="Rhea" id="RHEA:10380"/>
        <dbReference type="ChEBI" id="CHEBI:30839"/>
        <dbReference type="ChEBI" id="CHEBI:33019"/>
        <dbReference type="ChEBI" id="CHEBI:57538"/>
        <dbReference type="ChEBI" id="CHEBI:58017"/>
        <dbReference type="EC" id="2.4.2.10"/>
    </reaction>
</comment>
<dbReference type="EC" id="2.4.2.10" evidence="2 6"/>
<dbReference type="Gene3D" id="3.40.50.2020">
    <property type="match status" value="1"/>
</dbReference>
<gene>
    <name evidence="6 8" type="primary">pyrE</name>
    <name evidence="8" type="ORF">CSB45_12060</name>
</gene>
<dbReference type="Proteomes" id="UP000229740">
    <property type="component" value="Unassembled WGS sequence"/>
</dbReference>
<dbReference type="InterPro" id="IPR029057">
    <property type="entry name" value="PRTase-like"/>
</dbReference>
<feature type="binding site" description="in other chain" evidence="6">
    <location>
        <begin position="120"/>
        <end position="128"/>
    </location>
    <ligand>
        <name>5-phospho-alpha-D-ribose 1-diphosphate</name>
        <dbReference type="ChEBI" id="CHEBI:58017"/>
        <note>ligand shared between dimeric partners</note>
    </ligand>
</feature>
<evidence type="ECO:0000256" key="3">
    <source>
        <dbReference type="ARBA" id="ARBA00022676"/>
    </source>
</evidence>
<sequence>MIHEQDIAQILLERQAVTLNATEPYTYASGLRSPIYCDNRRLTFFPDARAIIIQAFVDRIRPLDADVIAGTASSAISWAAWVAAALDLPMVYIRKTAKGYGKHQRIEGGKIRGRHVAVIEDLVSTGSSSLNAVQACRAAGAEVPAMIAIFTYEFAEAQRHFKDADCKALFLSNLSALIRVAAERQSLDPAQRALIQDWSRDPQNWGPAHGFPNAVPTS</sequence>
<comment type="subunit">
    <text evidence="6">Homodimer.</text>
</comment>
<evidence type="ECO:0000256" key="4">
    <source>
        <dbReference type="ARBA" id="ARBA00022679"/>
    </source>
</evidence>
<evidence type="ECO:0000259" key="7">
    <source>
        <dbReference type="Pfam" id="PF00156"/>
    </source>
</evidence>
<keyword evidence="6" id="KW-0460">Magnesium</keyword>
<dbReference type="AlphaFoldDB" id="A0A2G6E2I7"/>
<feature type="binding site" description="in other chain" evidence="6">
    <location>
        <position position="95"/>
    </location>
    <ligand>
        <name>5-phospho-alpha-D-ribose 1-diphosphate</name>
        <dbReference type="ChEBI" id="CHEBI:58017"/>
        <note>ligand shared between dimeric partners</note>
    </ligand>
</feature>
<dbReference type="InterPro" id="IPR000836">
    <property type="entry name" value="PRTase_dom"/>
</dbReference>
<dbReference type="GO" id="GO:0044205">
    <property type="term" value="P:'de novo' UMP biosynthetic process"/>
    <property type="evidence" value="ECO:0007669"/>
    <property type="project" value="UniProtKB-UniRule"/>
</dbReference>
<evidence type="ECO:0000313" key="8">
    <source>
        <dbReference type="EMBL" id="PID56260.1"/>
    </source>
</evidence>
<dbReference type="InterPro" id="IPR023031">
    <property type="entry name" value="OPRT"/>
</dbReference>
<evidence type="ECO:0000256" key="2">
    <source>
        <dbReference type="ARBA" id="ARBA00011971"/>
    </source>
</evidence>
<dbReference type="InterPro" id="IPR004467">
    <property type="entry name" value="Or_phspho_trans_dom"/>
</dbReference>